<organism evidence="5 6">
    <name type="scientific">Rhizobium soli</name>
    <dbReference type="NCBI Taxonomy" id="424798"/>
    <lineage>
        <taxon>Bacteria</taxon>
        <taxon>Pseudomonadati</taxon>
        <taxon>Pseudomonadota</taxon>
        <taxon>Alphaproteobacteria</taxon>
        <taxon>Hyphomicrobiales</taxon>
        <taxon>Rhizobiaceae</taxon>
        <taxon>Rhizobium/Agrobacterium group</taxon>
        <taxon>Rhizobium</taxon>
    </lineage>
</organism>
<dbReference type="SUPFAM" id="SSF56176">
    <property type="entry name" value="FAD-binding/transporter-associated domain-like"/>
    <property type="match status" value="1"/>
</dbReference>
<name>A0A7X0MW61_9HYPH</name>
<dbReference type="GO" id="GO:0003824">
    <property type="term" value="F:catalytic activity"/>
    <property type="evidence" value="ECO:0007669"/>
    <property type="project" value="InterPro"/>
</dbReference>
<dbReference type="PANTHER" id="PTHR43716">
    <property type="entry name" value="D-2-HYDROXYGLUTARATE DEHYDROGENASE, MITOCHONDRIAL"/>
    <property type="match status" value="1"/>
</dbReference>
<dbReference type="PANTHER" id="PTHR43716:SF2">
    <property type="entry name" value="BLL6224 PROTEIN"/>
    <property type="match status" value="1"/>
</dbReference>
<dbReference type="InterPro" id="IPR051264">
    <property type="entry name" value="FAD-oxidored/transferase_4"/>
</dbReference>
<sequence length="467" mass="49014">MTTLLIKTLRDICGAAHVLTEAADIEPYATDWKRTTRGKPLCVVRPADCQAVAAVVKACRSHSASIVPQGGNTGLAAGATPGEDADEVVLSLTRMKAIRALDPVAMTVEVEAGAILQVVKEEAEKHGRLLPVSLAAEGSATIGGIVSTNAGGINVLRYGMTRALVLGLEVVLSDGTIVDGLRHLRKDNAGYDWKQVFVGAEGTLGIVTAAVLRLVPLPRETVTALLSVADVGTALTLFALAQDTVGEALSAFELISATSIDLVERHAGLKSPIAAGEWYLLLEAASSLSGLEPAMEKLLSDAFEQGLALDGVVASSRQQAQALWELREHVTEAEAREGGGLKHDISVPLGAMADFLAEAGNAVSEICPGAGFNIFGHLGDGNLHYNVLLNGAKNADAVNRAVHDAVVNHRGSISAEHGIGRYRLSEWLRTKPESEQRLSRAIKQAIDPEGLFNPGKLLPKQAKGDAV</sequence>
<feature type="domain" description="FAD-binding PCMH-type" evidence="4">
    <location>
        <begin position="36"/>
        <end position="217"/>
    </location>
</feature>
<keyword evidence="3" id="KW-0274">FAD</keyword>
<dbReference type="InterPro" id="IPR016171">
    <property type="entry name" value="Vanillyl_alc_oxidase_C-sub2"/>
</dbReference>
<dbReference type="Pfam" id="PF02913">
    <property type="entry name" value="FAD-oxidase_C"/>
    <property type="match status" value="1"/>
</dbReference>
<dbReference type="InterPro" id="IPR004113">
    <property type="entry name" value="FAD-bd_oxidored_4_C"/>
</dbReference>
<dbReference type="InterPro" id="IPR016167">
    <property type="entry name" value="FAD-bd_PCMH_sub1"/>
</dbReference>
<gene>
    <name evidence="5" type="ORF">F4695_004433</name>
</gene>
<comment type="caution">
    <text evidence="5">The sequence shown here is derived from an EMBL/GenBank/DDBJ whole genome shotgun (WGS) entry which is preliminary data.</text>
</comment>
<dbReference type="SUPFAM" id="SSF55103">
    <property type="entry name" value="FAD-linked oxidases, C-terminal domain"/>
    <property type="match status" value="1"/>
</dbReference>
<dbReference type="InterPro" id="IPR036318">
    <property type="entry name" value="FAD-bd_PCMH-like_sf"/>
</dbReference>
<dbReference type="Gene3D" id="1.10.45.10">
    <property type="entry name" value="Vanillyl-alcohol Oxidase, Chain A, domain 4"/>
    <property type="match status" value="1"/>
</dbReference>
<evidence type="ECO:0000259" key="4">
    <source>
        <dbReference type="PROSITE" id="PS51387"/>
    </source>
</evidence>
<dbReference type="GO" id="GO:0022904">
    <property type="term" value="P:respiratory electron transport chain"/>
    <property type="evidence" value="ECO:0007669"/>
    <property type="project" value="TreeGrafter"/>
</dbReference>
<keyword evidence="6" id="KW-1185">Reference proteome</keyword>
<dbReference type="EMBL" id="JACHBU010000015">
    <property type="protein sequence ID" value="MBB6511038.1"/>
    <property type="molecule type" value="Genomic_DNA"/>
</dbReference>
<keyword evidence="2" id="KW-0285">Flavoprotein</keyword>
<accession>A0A7X0MW61</accession>
<evidence type="ECO:0000256" key="2">
    <source>
        <dbReference type="ARBA" id="ARBA00022630"/>
    </source>
</evidence>
<evidence type="ECO:0000313" key="5">
    <source>
        <dbReference type="EMBL" id="MBB6511038.1"/>
    </source>
</evidence>
<dbReference type="Gene3D" id="3.30.70.2740">
    <property type="match status" value="1"/>
</dbReference>
<dbReference type="Pfam" id="PF01565">
    <property type="entry name" value="FAD_binding_4"/>
    <property type="match status" value="1"/>
</dbReference>
<evidence type="ECO:0000256" key="3">
    <source>
        <dbReference type="ARBA" id="ARBA00022827"/>
    </source>
</evidence>
<dbReference type="Proteomes" id="UP000585437">
    <property type="component" value="Unassembled WGS sequence"/>
</dbReference>
<dbReference type="Gene3D" id="3.30.465.10">
    <property type="match status" value="1"/>
</dbReference>
<dbReference type="AlphaFoldDB" id="A0A7X0MW61"/>
<dbReference type="Gene3D" id="3.30.70.2190">
    <property type="match status" value="1"/>
</dbReference>
<protein>
    <submittedName>
        <fullName evidence="5">FAD/FMN-containing dehydrogenase</fullName>
    </submittedName>
</protein>
<proteinExistence type="inferred from homology"/>
<comment type="similarity">
    <text evidence="1">Belongs to the FAD-binding oxidoreductase/transferase type 4 family.</text>
</comment>
<dbReference type="InterPro" id="IPR016166">
    <property type="entry name" value="FAD-bd_PCMH"/>
</dbReference>
<dbReference type="PROSITE" id="PS51387">
    <property type="entry name" value="FAD_PCMH"/>
    <property type="match status" value="1"/>
</dbReference>
<reference evidence="5 6" key="1">
    <citation type="submission" date="2020-08" db="EMBL/GenBank/DDBJ databases">
        <title>The Agave Microbiome: Exploring the role of microbial communities in plant adaptations to desert environments.</title>
        <authorList>
            <person name="Partida-Martinez L.P."/>
        </authorList>
    </citation>
    <scope>NUCLEOTIDE SEQUENCE [LARGE SCALE GENOMIC DNA]</scope>
    <source>
        <strain evidence="5 6">AS3.12</strain>
    </source>
</reference>
<dbReference type="RefSeq" id="WP_184656050.1">
    <property type="nucleotide sequence ID" value="NZ_JACHBU010000015.1"/>
</dbReference>
<evidence type="ECO:0000313" key="6">
    <source>
        <dbReference type="Proteomes" id="UP000585437"/>
    </source>
</evidence>
<evidence type="ECO:0000256" key="1">
    <source>
        <dbReference type="ARBA" id="ARBA00008000"/>
    </source>
</evidence>
<dbReference type="InterPro" id="IPR016164">
    <property type="entry name" value="FAD-linked_Oxase-like_C"/>
</dbReference>
<dbReference type="GO" id="GO:0071949">
    <property type="term" value="F:FAD binding"/>
    <property type="evidence" value="ECO:0007669"/>
    <property type="project" value="InterPro"/>
</dbReference>
<dbReference type="Gene3D" id="3.30.43.10">
    <property type="entry name" value="Uridine Diphospho-n-acetylenolpyruvylglucosamine Reductase, domain 2"/>
    <property type="match status" value="1"/>
</dbReference>
<dbReference type="InterPro" id="IPR016169">
    <property type="entry name" value="FAD-bd_PCMH_sub2"/>
</dbReference>
<dbReference type="InterPro" id="IPR006094">
    <property type="entry name" value="Oxid_FAD_bind_N"/>
</dbReference>